<name>A0ABD5NQ94_9EURY</name>
<gene>
    <name evidence="3" type="ORF">ACFOUR_11595</name>
</gene>
<dbReference type="Pfam" id="PF25213">
    <property type="entry name" value="HVO_A0261_N"/>
    <property type="match status" value="1"/>
</dbReference>
<organism evidence="3 4">
    <name type="scientific">Halovivax cerinus</name>
    <dbReference type="NCBI Taxonomy" id="1487865"/>
    <lineage>
        <taxon>Archaea</taxon>
        <taxon>Methanobacteriati</taxon>
        <taxon>Methanobacteriota</taxon>
        <taxon>Stenosarchaea group</taxon>
        <taxon>Halobacteria</taxon>
        <taxon>Halobacteriales</taxon>
        <taxon>Natrialbaceae</taxon>
        <taxon>Halovivax</taxon>
    </lineage>
</organism>
<dbReference type="Proteomes" id="UP001595846">
    <property type="component" value="Unassembled WGS sequence"/>
</dbReference>
<dbReference type="Gene3D" id="1.10.10.10">
    <property type="entry name" value="Winged helix-like DNA-binding domain superfamily/Winged helix DNA-binding domain"/>
    <property type="match status" value="1"/>
</dbReference>
<evidence type="ECO:0000259" key="1">
    <source>
        <dbReference type="Pfam" id="PF08350"/>
    </source>
</evidence>
<feature type="domain" description="Methanogenesis regulatory protein FilR1 middle" evidence="1">
    <location>
        <begin position="121"/>
        <end position="247"/>
    </location>
</feature>
<dbReference type="InterPro" id="IPR036388">
    <property type="entry name" value="WH-like_DNA-bd_sf"/>
</dbReference>
<accession>A0ABD5NQ94</accession>
<dbReference type="InterPro" id="IPR013561">
    <property type="entry name" value="FilR1_middle_dom"/>
</dbReference>
<evidence type="ECO:0000313" key="4">
    <source>
        <dbReference type="Proteomes" id="UP001595846"/>
    </source>
</evidence>
<dbReference type="Pfam" id="PF08350">
    <property type="entry name" value="FilR1_middle"/>
    <property type="match status" value="1"/>
</dbReference>
<keyword evidence="4" id="KW-1185">Reference proteome</keyword>
<protein>
    <submittedName>
        <fullName evidence="3">Helix-turn-helix transcriptional regulator</fullName>
    </submittedName>
</protein>
<reference evidence="3 4" key="1">
    <citation type="journal article" date="2019" name="Int. J. Syst. Evol. Microbiol.">
        <title>The Global Catalogue of Microorganisms (GCM) 10K type strain sequencing project: providing services to taxonomists for standard genome sequencing and annotation.</title>
        <authorList>
            <consortium name="The Broad Institute Genomics Platform"/>
            <consortium name="The Broad Institute Genome Sequencing Center for Infectious Disease"/>
            <person name="Wu L."/>
            <person name="Ma J."/>
        </authorList>
    </citation>
    <scope>NUCLEOTIDE SEQUENCE [LARGE SCALE GENOMIC DNA]</scope>
    <source>
        <strain evidence="3 4">IBRC-M 10256</strain>
    </source>
</reference>
<dbReference type="RefSeq" id="WP_256533596.1">
    <property type="nucleotide sequence ID" value="NZ_CP101824.1"/>
</dbReference>
<dbReference type="GeneID" id="73902727"/>
<dbReference type="SUPFAM" id="SSF46785">
    <property type="entry name" value="Winged helix' DNA-binding domain"/>
    <property type="match status" value="1"/>
</dbReference>
<proteinExistence type="predicted"/>
<dbReference type="InterPro" id="IPR057527">
    <property type="entry name" value="HVO_A0261-like_N"/>
</dbReference>
<evidence type="ECO:0000259" key="2">
    <source>
        <dbReference type="Pfam" id="PF25213"/>
    </source>
</evidence>
<dbReference type="InterPro" id="IPR036390">
    <property type="entry name" value="WH_DNA-bd_sf"/>
</dbReference>
<comment type="caution">
    <text evidence="3">The sequence shown here is derived from an EMBL/GenBank/DDBJ whole genome shotgun (WGS) entry which is preliminary data.</text>
</comment>
<sequence length="261" mass="29097">MTGAGYETAIELLRYAPVLEACRSAPRSRRELVEETGTSRTTIYRATVALEERDLVKYDGDGYRTTARGGALSRASASFRATTETIERLEPLFDVVSHPELLDNAYRLDDPTVTVVDASNPYRVADRAVERFEERPAVRGVTASATDAEAFARAGPLLSEKSRVEWLFTETAFDAHETINDEFRRVLSAPTISIGIVPDEAVPFSFSVDEDVSIVGHDDRTGLPTVLVESDSQAAHDWLRRRFEELDERATPLETWIDERG</sequence>
<dbReference type="AlphaFoldDB" id="A0ABD5NQ94"/>
<dbReference type="EMBL" id="JBHSAQ010000010">
    <property type="protein sequence ID" value="MFC3959007.1"/>
    <property type="molecule type" value="Genomic_DNA"/>
</dbReference>
<feature type="domain" description="HVO-A0261-like N-terminal" evidence="2">
    <location>
        <begin position="9"/>
        <end position="88"/>
    </location>
</feature>
<evidence type="ECO:0000313" key="3">
    <source>
        <dbReference type="EMBL" id="MFC3959007.1"/>
    </source>
</evidence>